<accession>A0AA40ASJ6</accession>
<reference evidence="3" key="1">
    <citation type="submission" date="2023-06" db="EMBL/GenBank/DDBJ databases">
        <title>Genome-scale phylogeny and comparative genomics of the fungal order Sordariales.</title>
        <authorList>
            <consortium name="Lawrence Berkeley National Laboratory"/>
            <person name="Hensen N."/>
            <person name="Bonometti L."/>
            <person name="Westerberg I."/>
            <person name="Brannstrom I.O."/>
            <person name="Guillou S."/>
            <person name="Cros-Aarteil S."/>
            <person name="Calhoun S."/>
            <person name="Haridas S."/>
            <person name="Kuo A."/>
            <person name="Mondo S."/>
            <person name="Pangilinan J."/>
            <person name="Riley R."/>
            <person name="Labutti K."/>
            <person name="Andreopoulos B."/>
            <person name="Lipzen A."/>
            <person name="Chen C."/>
            <person name="Yanf M."/>
            <person name="Daum C."/>
            <person name="Ng V."/>
            <person name="Clum A."/>
            <person name="Steindorff A."/>
            <person name="Ohm R."/>
            <person name="Martin F."/>
            <person name="Silar P."/>
            <person name="Natvig D."/>
            <person name="Lalanne C."/>
            <person name="Gautier V."/>
            <person name="Ament-Velasquez S.L."/>
            <person name="Kruys A."/>
            <person name="Hutchinson M.I."/>
            <person name="Powell A.J."/>
            <person name="Barry K."/>
            <person name="Miller A.N."/>
            <person name="Grigoriev I.V."/>
            <person name="Debuchy R."/>
            <person name="Gladieux P."/>
            <person name="Thoren M.H."/>
            <person name="Johannesson H."/>
        </authorList>
    </citation>
    <scope>NUCLEOTIDE SEQUENCE</scope>
    <source>
        <strain evidence="3">CBS 540.89</strain>
    </source>
</reference>
<evidence type="ECO:0000259" key="2">
    <source>
        <dbReference type="Pfam" id="PF26640"/>
    </source>
</evidence>
<protein>
    <submittedName>
        <fullName evidence="3">Heterokaryon incompatibility protein-domain-containing protein</fullName>
    </submittedName>
</protein>
<dbReference type="AlphaFoldDB" id="A0AA40ASJ6"/>
<dbReference type="InterPro" id="IPR058525">
    <property type="entry name" value="DUF8212"/>
</dbReference>
<gene>
    <name evidence="3" type="ORF">B0T21DRAFT_414441</name>
</gene>
<dbReference type="Proteomes" id="UP001172159">
    <property type="component" value="Unassembled WGS sequence"/>
</dbReference>
<dbReference type="EMBL" id="JAUKTV010000012">
    <property type="protein sequence ID" value="KAK0721245.1"/>
    <property type="molecule type" value="Genomic_DNA"/>
</dbReference>
<dbReference type="PANTHER" id="PTHR10622:SF12">
    <property type="entry name" value="HET DOMAIN-CONTAINING PROTEIN"/>
    <property type="match status" value="1"/>
</dbReference>
<comment type="caution">
    <text evidence="3">The sequence shown here is derived from an EMBL/GenBank/DDBJ whole genome shotgun (WGS) entry which is preliminary data.</text>
</comment>
<dbReference type="Pfam" id="PF26640">
    <property type="entry name" value="DUF8212"/>
    <property type="match status" value="1"/>
</dbReference>
<evidence type="ECO:0000313" key="3">
    <source>
        <dbReference type="EMBL" id="KAK0721245.1"/>
    </source>
</evidence>
<organism evidence="3 4">
    <name type="scientific">Apiosordaria backusii</name>
    <dbReference type="NCBI Taxonomy" id="314023"/>
    <lineage>
        <taxon>Eukaryota</taxon>
        <taxon>Fungi</taxon>
        <taxon>Dikarya</taxon>
        <taxon>Ascomycota</taxon>
        <taxon>Pezizomycotina</taxon>
        <taxon>Sordariomycetes</taxon>
        <taxon>Sordariomycetidae</taxon>
        <taxon>Sordariales</taxon>
        <taxon>Lasiosphaeriaceae</taxon>
        <taxon>Apiosordaria</taxon>
    </lineage>
</organism>
<dbReference type="PANTHER" id="PTHR10622">
    <property type="entry name" value="HET DOMAIN-CONTAINING PROTEIN"/>
    <property type="match status" value="1"/>
</dbReference>
<name>A0AA40ASJ6_9PEZI</name>
<feature type="domain" description="Heterokaryon incompatibility" evidence="1">
    <location>
        <begin position="22"/>
        <end position="109"/>
    </location>
</feature>
<sequence length="591" mass="68879">MRLINTNDGQFEEFIGNDIPPYAILSHTWEDGEVTLADMRSGRYQMFRSKKGYKKIEMTCRMAKKDGYQYAWVDTCCIDKSSSAELTEAINSMYQWYQRSSVCYVFLSDLPPSRVAPLEVALARCRWFTRGWTLQELIAPQNVIFFDREWKDRGDKETLIDHLVSITGINKGILRHTQSLSSMSVAQKMSWAASRTTTRIEDTAYCLLGLFNVNMTLLYGEGTKAFRRLQEEIIKYTADFSIFAWKVPPETKTKMHPGARVYCGVLAESPLYFTGSKTLIKLPRDGDWRDFSMTNSGVKIQCQVLADPIPGKRAYSYVLPLNCSDIKRPIGIRLRKCGPDRFVRENPWEFVEYETIFWPNVPRVRYLLTELAEVEARVIPEPLTDMRHLIAQCRRHALQIDYPLEMDIYDAWPWSRCDDEDRAFFVTGDGPWDSGSMRFTVKVDVTLPDEKKKTAEFEVMFYALGWSSTDINHLQCSLLEYQEHSAALYATQTQIGAWDHNRYQLMEVLIHHKVPRKSAVIYKVKETDLFVLVSFTPVWIRNPHVCRNYFWKMEFTCKVYKEKDLPSGAVKHEQWKQDNWIKYPTWPLTTG</sequence>
<keyword evidence="4" id="KW-1185">Reference proteome</keyword>
<proteinExistence type="predicted"/>
<feature type="domain" description="DUF8212" evidence="2">
    <location>
        <begin position="224"/>
        <end position="247"/>
    </location>
</feature>
<evidence type="ECO:0000313" key="4">
    <source>
        <dbReference type="Proteomes" id="UP001172159"/>
    </source>
</evidence>
<evidence type="ECO:0000259" key="1">
    <source>
        <dbReference type="Pfam" id="PF06985"/>
    </source>
</evidence>
<dbReference type="InterPro" id="IPR010730">
    <property type="entry name" value="HET"/>
</dbReference>
<dbReference type="Pfam" id="PF06985">
    <property type="entry name" value="HET"/>
    <property type="match status" value="1"/>
</dbReference>